<keyword evidence="3" id="KW-0808">Transferase</keyword>
<comment type="caution">
    <text evidence="9">The sequence shown here is derived from an EMBL/GenBank/DDBJ whole genome shotgun (WGS) entry which is preliminary data.</text>
</comment>
<name>A0ABW5VTE6_9MICO</name>
<evidence type="ECO:0000256" key="3">
    <source>
        <dbReference type="ARBA" id="ARBA00022679"/>
    </source>
</evidence>
<evidence type="ECO:0000256" key="6">
    <source>
        <dbReference type="ARBA" id="ARBA00023136"/>
    </source>
</evidence>
<keyword evidence="6 8" id="KW-0472">Membrane</keyword>
<evidence type="ECO:0000256" key="2">
    <source>
        <dbReference type="ARBA" id="ARBA00022475"/>
    </source>
</evidence>
<comment type="subcellular location">
    <subcellularLocation>
        <location evidence="1">Cell membrane</location>
        <topology evidence="1">Multi-pass membrane protein</topology>
    </subcellularLocation>
</comment>
<evidence type="ECO:0000256" key="5">
    <source>
        <dbReference type="ARBA" id="ARBA00022989"/>
    </source>
</evidence>
<dbReference type="InterPro" id="IPR018584">
    <property type="entry name" value="GT87"/>
</dbReference>
<gene>
    <name evidence="9" type="ORF">ACFS27_09230</name>
</gene>
<comment type="similarity">
    <text evidence="7">Belongs to the glycosyltransferase 87 family.</text>
</comment>
<evidence type="ECO:0000256" key="8">
    <source>
        <dbReference type="SAM" id="Phobius"/>
    </source>
</evidence>
<accession>A0ABW5VTE6</accession>
<feature type="transmembrane region" description="Helical" evidence="8">
    <location>
        <begin position="340"/>
        <end position="358"/>
    </location>
</feature>
<evidence type="ECO:0000313" key="9">
    <source>
        <dbReference type="EMBL" id="MFD2793730.1"/>
    </source>
</evidence>
<organism evidence="9 10">
    <name type="scientific">Promicromonospora vindobonensis</name>
    <dbReference type="NCBI Taxonomy" id="195748"/>
    <lineage>
        <taxon>Bacteria</taxon>
        <taxon>Bacillati</taxon>
        <taxon>Actinomycetota</taxon>
        <taxon>Actinomycetes</taxon>
        <taxon>Micrococcales</taxon>
        <taxon>Promicromonosporaceae</taxon>
        <taxon>Promicromonospora</taxon>
    </lineage>
</organism>
<keyword evidence="5 8" id="KW-1133">Transmembrane helix</keyword>
<sequence length="435" mass="46789">MPSASDISTTPKAVGKDILRSVTRVLSSWPALWFGFVLAHAWIILQAWVFEQQIFGDVNLYEWWVRNGMDVGWWPVFNYDWVYPIGALAPMAIPALFADSTHGYYWVWMGLVTAANAIAVLLLGRARPHGRAAVWFWLAFLVSLGPIWIGRLDGLLAPIILVALLVASRRPALAMTLATVGAWIKIAPGAVALALAATASNAKTFLRNVVLPGAAVCAVVVGVAFAGGGQDNVLDVFGEQGDRQLQVEAVAATPFTVARLWDSSVQVEYDDVIYTYEVLGEGADAVAQALDVALPVAAVLLAALTWWAARRRPDRVGDVLLLGAAAELLALIVFNKVGSPQFIAWIGPPMAAAIALGSRSQGTRRTWFLPALGTLLVARLTMELYPLRYGEFLGGWPLATTVGAVRNALLVALLVGAVIRLVQVVRSRQPVHSAD</sequence>
<feature type="transmembrane region" description="Helical" evidence="8">
    <location>
        <begin position="209"/>
        <end position="228"/>
    </location>
</feature>
<feature type="transmembrane region" description="Helical" evidence="8">
    <location>
        <begin position="405"/>
        <end position="422"/>
    </location>
</feature>
<feature type="transmembrane region" description="Helical" evidence="8">
    <location>
        <begin position="31"/>
        <end position="50"/>
    </location>
</feature>
<keyword evidence="2" id="KW-1003">Cell membrane</keyword>
<evidence type="ECO:0000313" key="10">
    <source>
        <dbReference type="Proteomes" id="UP001597479"/>
    </source>
</evidence>
<evidence type="ECO:0000256" key="7">
    <source>
        <dbReference type="ARBA" id="ARBA00024033"/>
    </source>
</evidence>
<evidence type="ECO:0000256" key="1">
    <source>
        <dbReference type="ARBA" id="ARBA00004651"/>
    </source>
</evidence>
<protein>
    <submittedName>
        <fullName evidence="9">Glycosyltransferase 87 family protein</fullName>
    </submittedName>
</protein>
<keyword evidence="4 8" id="KW-0812">Transmembrane</keyword>
<feature type="transmembrane region" description="Helical" evidence="8">
    <location>
        <begin position="292"/>
        <end position="309"/>
    </location>
</feature>
<keyword evidence="10" id="KW-1185">Reference proteome</keyword>
<reference evidence="10" key="1">
    <citation type="journal article" date="2019" name="Int. J. Syst. Evol. Microbiol.">
        <title>The Global Catalogue of Microorganisms (GCM) 10K type strain sequencing project: providing services to taxonomists for standard genome sequencing and annotation.</title>
        <authorList>
            <consortium name="The Broad Institute Genomics Platform"/>
            <consortium name="The Broad Institute Genome Sequencing Center for Infectious Disease"/>
            <person name="Wu L."/>
            <person name="Ma J."/>
        </authorList>
    </citation>
    <scope>NUCLEOTIDE SEQUENCE [LARGE SCALE GENOMIC DNA]</scope>
    <source>
        <strain evidence="10">CCM 7044</strain>
    </source>
</reference>
<dbReference type="EMBL" id="JBHUOG010000001">
    <property type="protein sequence ID" value="MFD2793730.1"/>
    <property type="molecule type" value="Genomic_DNA"/>
</dbReference>
<feature type="transmembrane region" description="Helical" evidence="8">
    <location>
        <begin position="367"/>
        <end position="385"/>
    </location>
</feature>
<proteinExistence type="inferred from homology"/>
<feature type="transmembrane region" description="Helical" evidence="8">
    <location>
        <begin position="103"/>
        <end position="123"/>
    </location>
</feature>
<dbReference type="RefSeq" id="WP_377182184.1">
    <property type="nucleotide sequence ID" value="NZ_JBHUOG010000001.1"/>
</dbReference>
<dbReference type="Pfam" id="PF09594">
    <property type="entry name" value="GT87"/>
    <property type="match status" value="1"/>
</dbReference>
<feature type="transmembrane region" description="Helical" evidence="8">
    <location>
        <begin position="172"/>
        <end position="197"/>
    </location>
</feature>
<evidence type="ECO:0000256" key="4">
    <source>
        <dbReference type="ARBA" id="ARBA00022692"/>
    </source>
</evidence>
<feature type="transmembrane region" description="Helical" evidence="8">
    <location>
        <begin position="135"/>
        <end position="166"/>
    </location>
</feature>
<dbReference type="Proteomes" id="UP001597479">
    <property type="component" value="Unassembled WGS sequence"/>
</dbReference>
<feature type="transmembrane region" description="Helical" evidence="8">
    <location>
        <begin position="71"/>
        <end position="97"/>
    </location>
</feature>
<feature type="transmembrane region" description="Helical" evidence="8">
    <location>
        <begin position="316"/>
        <end position="334"/>
    </location>
</feature>